<dbReference type="RefSeq" id="WP_073579341.1">
    <property type="nucleotide sequence ID" value="NZ_AP024898.1"/>
</dbReference>
<organism evidence="1 2">
    <name type="scientific">Vibrio quintilis</name>
    <dbReference type="NCBI Taxonomy" id="1117707"/>
    <lineage>
        <taxon>Bacteria</taxon>
        <taxon>Pseudomonadati</taxon>
        <taxon>Pseudomonadota</taxon>
        <taxon>Gammaproteobacteria</taxon>
        <taxon>Vibrionales</taxon>
        <taxon>Vibrionaceae</taxon>
        <taxon>Vibrio</taxon>
    </lineage>
</organism>
<protein>
    <submittedName>
        <fullName evidence="1">Uncharacterized protein</fullName>
    </submittedName>
</protein>
<gene>
    <name evidence="1" type="ORF">VQ7734_00142</name>
</gene>
<dbReference type="EMBL" id="FRFG01000003">
    <property type="protein sequence ID" value="SHO54428.1"/>
    <property type="molecule type" value="Genomic_DNA"/>
</dbReference>
<proteinExistence type="predicted"/>
<name>A0A1M7YP84_9VIBR</name>
<evidence type="ECO:0000313" key="1">
    <source>
        <dbReference type="EMBL" id="SHO54428.1"/>
    </source>
</evidence>
<keyword evidence="2" id="KW-1185">Reference proteome</keyword>
<evidence type="ECO:0000313" key="2">
    <source>
        <dbReference type="Proteomes" id="UP000184600"/>
    </source>
</evidence>
<accession>A0A1M7YP84</accession>
<dbReference type="AlphaFoldDB" id="A0A1M7YP84"/>
<dbReference type="STRING" id="1117707.VQ7734_00142"/>
<sequence length="91" mass="10624">MTYSEWKVNKEHQLLRTPDGDLNIVVDDIVTLENSDFSCEVTVTNIIDENFSGIVKSVKENREGDRYSIEKGTEVAFKHNNIYQCHRRKYV</sequence>
<reference evidence="2" key="1">
    <citation type="submission" date="2016-12" db="EMBL/GenBank/DDBJ databases">
        <authorList>
            <person name="Rodrigo-Torres L."/>
            <person name="Arahal R.D."/>
            <person name="Lucena T."/>
        </authorList>
    </citation>
    <scope>NUCLEOTIDE SEQUENCE [LARGE SCALE GENOMIC DNA]</scope>
</reference>
<dbReference type="Proteomes" id="UP000184600">
    <property type="component" value="Unassembled WGS sequence"/>
</dbReference>